<dbReference type="SUPFAM" id="SSF51695">
    <property type="entry name" value="PLC-like phosphodiesterases"/>
    <property type="match status" value="1"/>
</dbReference>
<evidence type="ECO:0000256" key="1">
    <source>
        <dbReference type="ARBA" id="ARBA00007277"/>
    </source>
</evidence>
<dbReference type="EMBL" id="VZTU01008321">
    <property type="protein sequence ID" value="NXT76163.1"/>
    <property type="molecule type" value="Genomic_DNA"/>
</dbReference>
<dbReference type="Proteomes" id="UP000557426">
    <property type="component" value="Unassembled WGS sequence"/>
</dbReference>
<dbReference type="GO" id="GO:0006580">
    <property type="term" value="P:ethanolamine metabolic process"/>
    <property type="evidence" value="ECO:0007669"/>
    <property type="project" value="TreeGrafter"/>
</dbReference>
<dbReference type="Gene3D" id="3.20.20.190">
    <property type="entry name" value="Phosphatidylinositol (PI) phosphodiesterase"/>
    <property type="match status" value="1"/>
</dbReference>
<dbReference type="PANTHER" id="PTHR46320">
    <property type="entry name" value="GLYCEROPHOSPHODIESTER PHOSPHODIESTERASE 1"/>
    <property type="match status" value="1"/>
</dbReference>
<feature type="non-terminal residue" evidence="3">
    <location>
        <position position="1"/>
    </location>
</feature>
<feature type="domain" description="GP-PDE" evidence="2">
    <location>
        <begin position="1"/>
        <end position="151"/>
    </location>
</feature>
<reference evidence="3 4" key="1">
    <citation type="submission" date="2019-09" db="EMBL/GenBank/DDBJ databases">
        <title>Bird 10,000 Genomes (B10K) Project - Family phase.</title>
        <authorList>
            <person name="Zhang G."/>
        </authorList>
    </citation>
    <scope>NUCLEOTIDE SEQUENCE [LARGE SCALE GENOMIC DNA]</scope>
    <source>
        <strain evidence="3">B10K-DU-011-47</strain>
        <tissue evidence="3">Mixed tissue sample</tissue>
    </source>
</reference>
<dbReference type="GO" id="GO:0008889">
    <property type="term" value="F:glycerophosphodiester phosphodiesterase activity"/>
    <property type="evidence" value="ECO:0007669"/>
    <property type="project" value="TreeGrafter"/>
</dbReference>
<comment type="similarity">
    <text evidence="1">Belongs to the glycerophosphoryl diester phosphodiesterase family.</text>
</comment>
<accession>A0A7L3F5J9</accession>
<keyword evidence="4" id="KW-1185">Reference proteome</keyword>
<comment type="caution">
    <text evidence="3">The sequence shown here is derived from an EMBL/GenBank/DDBJ whole genome shotgun (WGS) entry which is preliminary data.</text>
</comment>
<dbReference type="GO" id="GO:0070291">
    <property type="term" value="P:N-acylethanolamine metabolic process"/>
    <property type="evidence" value="ECO:0007669"/>
    <property type="project" value="TreeGrafter"/>
</dbReference>
<evidence type="ECO:0000313" key="3">
    <source>
        <dbReference type="EMBL" id="NXT76163.1"/>
    </source>
</evidence>
<dbReference type="AlphaFoldDB" id="A0A7L3F5J9"/>
<evidence type="ECO:0000313" key="4">
    <source>
        <dbReference type="Proteomes" id="UP000557426"/>
    </source>
</evidence>
<protein>
    <submittedName>
        <fullName evidence="3">GDE1 phosphodiesterase</fullName>
    </submittedName>
</protein>
<evidence type="ECO:0000259" key="2">
    <source>
        <dbReference type="PROSITE" id="PS51704"/>
    </source>
</evidence>
<dbReference type="PROSITE" id="PS51704">
    <property type="entry name" value="GP_PDE"/>
    <property type="match status" value="1"/>
</dbReference>
<dbReference type="GO" id="GO:0006644">
    <property type="term" value="P:phospholipid metabolic process"/>
    <property type="evidence" value="ECO:0007669"/>
    <property type="project" value="TreeGrafter"/>
</dbReference>
<feature type="non-terminal residue" evidence="3">
    <location>
        <position position="151"/>
    </location>
</feature>
<dbReference type="GO" id="GO:0005886">
    <property type="term" value="C:plasma membrane"/>
    <property type="evidence" value="ECO:0007669"/>
    <property type="project" value="TreeGrafter"/>
</dbReference>
<organism evidence="3 4">
    <name type="scientific">Zapornia atra</name>
    <name type="common">Henderson crake</name>
    <dbReference type="NCBI Taxonomy" id="2585822"/>
    <lineage>
        <taxon>Eukaryota</taxon>
        <taxon>Metazoa</taxon>
        <taxon>Chordata</taxon>
        <taxon>Craniata</taxon>
        <taxon>Vertebrata</taxon>
        <taxon>Euteleostomi</taxon>
        <taxon>Archelosauria</taxon>
        <taxon>Archosauria</taxon>
        <taxon>Dinosauria</taxon>
        <taxon>Saurischia</taxon>
        <taxon>Theropoda</taxon>
        <taxon>Coelurosauria</taxon>
        <taxon>Aves</taxon>
        <taxon>Neognathae</taxon>
        <taxon>Neoaves</taxon>
        <taxon>Gruiformes</taxon>
        <taxon>Rallidae</taxon>
        <taxon>Zapornia</taxon>
    </lineage>
</organism>
<sequence length="151" mass="17804">QAVNALKQLYLEFPRLYSSSIVCSFMPDVVYKMRQADRNVVTALTHRPWHLSHLGDGTPRFSSSWKHYLYMMMDVVLDWSLHSFLWRLCGVSAFLIQKNFVSQEYVRHWSARGVQVVAWTVNTFAEKHYYENVLNCSYITDSLVEDCEPHY</sequence>
<proteinExistence type="inferred from homology"/>
<name>A0A7L3F5J9_9GRUI</name>
<gene>
    <name evidence="3" type="primary">Gde1</name>
    <name evidence="3" type="ORF">ZAPATR_R04307</name>
</gene>
<dbReference type="PANTHER" id="PTHR46320:SF1">
    <property type="entry name" value="GLYCEROPHOSPHODIESTER PHOSPHODIESTERASE 1"/>
    <property type="match status" value="1"/>
</dbReference>
<dbReference type="InterPro" id="IPR017946">
    <property type="entry name" value="PLC-like_Pdiesterase_TIM-brl"/>
</dbReference>
<dbReference type="InterPro" id="IPR030395">
    <property type="entry name" value="GP_PDE_dom"/>
</dbReference>